<accession>A0ABM8XU17</accession>
<name>A0ABM8XU17_9BURK</name>
<evidence type="ECO:0000256" key="1">
    <source>
        <dbReference type="SAM" id="SignalP"/>
    </source>
</evidence>
<feature type="signal peptide" evidence="1">
    <location>
        <begin position="1"/>
        <end position="21"/>
    </location>
</feature>
<comment type="caution">
    <text evidence="2">The sequence shown here is derived from an EMBL/GenBank/DDBJ whole genome shotgun (WGS) entry which is preliminary data.</text>
</comment>
<proteinExistence type="predicted"/>
<evidence type="ECO:0000313" key="3">
    <source>
        <dbReference type="Proteomes" id="UP000706525"/>
    </source>
</evidence>
<protein>
    <submittedName>
        <fullName evidence="2">Uncharacterized protein</fullName>
    </submittedName>
</protein>
<evidence type="ECO:0000313" key="2">
    <source>
        <dbReference type="EMBL" id="CAG9183857.1"/>
    </source>
</evidence>
<gene>
    <name evidence="2" type="ORF">LMG32289_05444</name>
</gene>
<reference evidence="2 3" key="1">
    <citation type="submission" date="2021-08" db="EMBL/GenBank/DDBJ databases">
        <authorList>
            <person name="Peeters C."/>
        </authorList>
    </citation>
    <scope>NUCLEOTIDE SEQUENCE [LARGE SCALE GENOMIC DNA]</scope>
    <source>
        <strain evidence="2 3">LMG 32289</strain>
    </source>
</reference>
<keyword evidence="3" id="KW-1185">Reference proteome</keyword>
<sequence>MSIRTLMPAAAMAVFAQGAVAANATPREELLSFDRVTVAGQEVSLAKTRHVEGAHVMICTQYVESFKREIDRSVNAPVTSDKVSIVLGVHCADS</sequence>
<dbReference type="EMBL" id="CAJZAG010000012">
    <property type="protein sequence ID" value="CAG9183857.1"/>
    <property type="molecule type" value="Genomic_DNA"/>
</dbReference>
<dbReference type="RefSeq" id="WP_223994049.1">
    <property type="nucleotide sequence ID" value="NZ_CAJZAG010000012.1"/>
</dbReference>
<organism evidence="2 3">
    <name type="scientific">Cupriavidus pampae</name>
    <dbReference type="NCBI Taxonomy" id="659251"/>
    <lineage>
        <taxon>Bacteria</taxon>
        <taxon>Pseudomonadati</taxon>
        <taxon>Pseudomonadota</taxon>
        <taxon>Betaproteobacteria</taxon>
        <taxon>Burkholderiales</taxon>
        <taxon>Burkholderiaceae</taxon>
        <taxon>Cupriavidus</taxon>
    </lineage>
</organism>
<dbReference type="Proteomes" id="UP000706525">
    <property type="component" value="Unassembled WGS sequence"/>
</dbReference>
<keyword evidence="1" id="KW-0732">Signal</keyword>
<feature type="chain" id="PRO_5046531745" evidence="1">
    <location>
        <begin position="22"/>
        <end position="94"/>
    </location>
</feature>